<dbReference type="PANTHER" id="PTHR12932:SF9">
    <property type="entry name" value="TUBULIN POLYMERIZATION-PROMOTING PROTEIN HOMOLOG"/>
    <property type="match status" value="1"/>
</dbReference>
<dbReference type="PANTHER" id="PTHR12932">
    <property type="entry name" value="P25 ALPHA-RELATED"/>
    <property type="match status" value="1"/>
</dbReference>
<dbReference type="Pfam" id="PF05517">
    <property type="entry name" value="p25-alpha"/>
    <property type="match status" value="1"/>
</dbReference>
<dbReference type="Gene3D" id="1.10.238.10">
    <property type="entry name" value="EF-hand"/>
    <property type="match status" value="1"/>
</dbReference>
<keyword evidence="3" id="KW-1185">Reference proteome</keyword>
<dbReference type="InterPro" id="IPR011992">
    <property type="entry name" value="EF-hand-dom_pair"/>
</dbReference>
<dbReference type="InterPro" id="IPR008907">
    <property type="entry name" value="TPP/p25"/>
</dbReference>
<protein>
    <submittedName>
        <fullName evidence="2">Uncharacterized protein</fullName>
    </submittedName>
</protein>
<dbReference type="GO" id="GO:0015631">
    <property type="term" value="F:tubulin binding"/>
    <property type="evidence" value="ECO:0007669"/>
    <property type="project" value="InterPro"/>
</dbReference>
<dbReference type="GO" id="GO:0001578">
    <property type="term" value="P:microtubule bundle formation"/>
    <property type="evidence" value="ECO:0007669"/>
    <property type="project" value="TreeGrafter"/>
</dbReference>
<name>A0AA36J7A3_9DINO</name>
<accession>A0AA36J7A3</accession>
<dbReference type="AlphaFoldDB" id="A0AA36J7A3"/>
<dbReference type="GO" id="GO:0005874">
    <property type="term" value="C:microtubule"/>
    <property type="evidence" value="ECO:0007669"/>
    <property type="project" value="TreeGrafter"/>
</dbReference>
<dbReference type="EMBL" id="CAUJNA010003392">
    <property type="protein sequence ID" value="CAJ1400953.1"/>
    <property type="molecule type" value="Genomic_DNA"/>
</dbReference>
<dbReference type="Proteomes" id="UP001178507">
    <property type="component" value="Unassembled WGS sequence"/>
</dbReference>
<evidence type="ECO:0000313" key="3">
    <source>
        <dbReference type="Proteomes" id="UP001178507"/>
    </source>
</evidence>
<dbReference type="GO" id="GO:0046785">
    <property type="term" value="P:microtubule polymerization"/>
    <property type="evidence" value="ECO:0007669"/>
    <property type="project" value="InterPro"/>
</dbReference>
<dbReference type="GO" id="GO:0032273">
    <property type="term" value="P:positive regulation of protein polymerization"/>
    <property type="evidence" value="ECO:0007669"/>
    <property type="project" value="TreeGrafter"/>
</dbReference>
<evidence type="ECO:0000256" key="1">
    <source>
        <dbReference type="ARBA" id="ARBA00010994"/>
    </source>
</evidence>
<proteinExistence type="inferred from homology"/>
<sequence>MRRRIADSGPHSARSGSTRILASAAQAVVASSSLKQDGTSSYQEVFKVFCGPHSSMDGAAFSKLCKDCGLLDKKLSPADADLIFAKVCPRGHRRMNLERFEEAVWLLGRKRGVEYGALLETIANSTGPLLKATQAEGSFKFHAHGGS</sequence>
<comment type="similarity">
    <text evidence="1">Belongs to the TPPP family.</text>
</comment>
<organism evidence="2 3">
    <name type="scientific">Effrenium voratum</name>
    <dbReference type="NCBI Taxonomy" id="2562239"/>
    <lineage>
        <taxon>Eukaryota</taxon>
        <taxon>Sar</taxon>
        <taxon>Alveolata</taxon>
        <taxon>Dinophyceae</taxon>
        <taxon>Suessiales</taxon>
        <taxon>Symbiodiniaceae</taxon>
        <taxon>Effrenium</taxon>
    </lineage>
</organism>
<evidence type="ECO:0000313" key="2">
    <source>
        <dbReference type="EMBL" id="CAJ1400953.1"/>
    </source>
</evidence>
<comment type="caution">
    <text evidence="2">The sequence shown here is derived from an EMBL/GenBank/DDBJ whole genome shotgun (WGS) entry which is preliminary data.</text>
</comment>
<gene>
    <name evidence="2" type="ORF">EVOR1521_LOCUS24192</name>
</gene>
<dbReference type="SUPFAM" id="SSF47473">
    <property type="entry name" value="EF-hand"/>
    <property type="match status" value="1"/>
</dbReference>
<reference evidence="2" key="1">
    <citation type="submission" date="2023-08" db="EMBL/GenBank/DDBJ databases">
        <authorList>
            <person name="Chen Y."/>
            <person name="Shah S."/>
            <person name="Dougan E. K."/>
            <person name="Thang M."/>
            <person name="Chan C."/>
        </authorList>
    </citation>
    <scope>NUCLEOTIDE SEQUENCE</scope>
</reference>